<feature type="compositionally biased region" description="Basic residues" evidence="1">
    <location>
        <begin position="196"/>
        <end position="212"/>
    </location>
</feature>
<evidence type="ECO:0008006" key="4">
    <source>
        <dbReference type="Google" id="ProtNLM"/>
    </source>
</evidence>
<dbReference type="Proteomes" id="UP000594638">
    <property type="component" value="Unassembled WGS sequence"/>
</dbReference>
<keyword evidence="3" id="KW-1185">Reference proteome</keyword>
<feature type="region of interest" description="Disordered" evidence="1">
    <location>
        <begin position="192"/>
        <end position="233"/>
    </location>
</feature>
<accession>A0A8S0Q5T8</accession>
<evidence type="ECO:0000313" key="3">
    <source>
        <dbReference type="Proteomes" id="UP000594638"/>
    </source>
</evidence>
<dbReference type="OrthoDB" id="652082at2759"/>
<proteinExistence type="predicted"/>
<comment type="caution">
    <text evidence="2">The sequence shown here is derived from an EMBL/GenBank/DDBJ whole genome shotgun (WGS) entry which is preliminary data.</text>
</comment>
<dbReference type="EMBL" id="CACTIH010001810">
    <property type="protein sequence ID" value="CAA2963461.1"/>
    <property type="molecule type" value="Genomic_DNA"/>
</dbReference>
<sequence>MIPHCFPLMGNRISCKHFQSHHHGKGIIKLIKYDGTVKIYNRPLHVSEIVDEFPKYMVCPSDSFYIGQIIPSLSEEDKLQLGQNYLLLPKHLFHSVFTFTFFLQCQSGCALLAKNAASNCRPFDIQKTPSGSLRIRVSEEFITQLIEQGKIKENEDRQPSLDKNIRVCNTPQLQKDYQQLVGQRQWKPKLDTISERHHKKKISIKRKKKIHSHSSQGSIKQEDISKDLILRRH</sequence>
<dbReference type="PANTHER" id="PTHR33052">
    <property type="entry name" value="DUF4228 DOMAIN PROTEIN-RELATED"/>
    <property type="match status" value="1"/>
</dbReference>
<feature type="compositionally biased region" description="Basic and acidic residues" evidence="1">
    <location>
        <begin position="220"/>
        <end position="233"/>
    </location>
</feature>
<protein>
    <recommendedName>
        <fullName evidence="4">DUF4228 domain-containing protein</fullName>
    </recommendedName>
</protein>
<dbReference type="InterPro" id="IPR025322">
    <property type="entry name" value="PADRE_dom"/>
</dbReference>
<reference evidence="2 3" key="1">
    <citation type="submission" date="2019-12" db="EMBL/GenBank/DDBJ databases">
        <authorList>
            <person name="Alioto T."/>
            <person name="Alioto T."/>
            <person name="Gomez Garrido J."/>
        </authorList>
    </citation>
    <scope>NUCLEOTIDE SEQUENCE [LARGE SCALE GENOMIC DNA]</scope>
</reference>
<dbReference type="Gramene" id="OE9A093682T1">
    <property type="protein sequence ID" value="OE9A093682C1"/>
    <property type="gene ID" value="OE9A093682"/>
</dbReference>
<gene>
    <name evidence="2" type="ORF">OLEA9_A093682</name>
</gene>
<name>A0A8S0Q5T8_OLEEU</name>
<organism evidence="2 3">
    <name type="scientific">Olea europaea subsp. europaea</name>
    <dbReference type="NCBI Taxonomy" id="158383"/>
    <lineage>
        <taxon>Eukaryota</taxon>
        <taxon>Viridiplantae</taxon>
        <taxon>Streptophyta</taxon>
        <taxon>Embryophyta</taxon>
        <taxon>Tracheophyta</taxon>
        <taxon>Spermatophyta</taxon>
        <taxon>Magnoliopsida</taxon>
        <taxon>eudicotyledons</taxon>
        <taxon>Gunneridae</taxon>
        <taxon>Pentapetalae</taxon>
        <taxon>asterids</taxon>
        <taxon>lamiids</taxon>
        <taxon>Lamiales</taxon>
        <taxon>Oleaceae</taxon>
        <taxon>Oleeae</taxon>
        <taxon>Olea</taxon>
    </lineage>
</organism>
<evidence type="ECO:0000313" key="2">
    <source>
        <dbReference type="EMBL" id="CAA2963461.1"/>
    </source>
</evidence>
<dbReference type="AlphaFoldDB" id="A0A8S0Q5T8"/>
<dbReference type="Pfam" id="PF14009">
    <property type="entry name" value="PADRE"/>
    <property type="match status" value="1"/>
</dbReference>
<evidence type="ECO:0000256" key="1">
    <source>
        <dbReference type="SAM" id="MobiDB-lite"/>
    </source>
</evidence>